<dbReference type="InterPro" id="IPR027417">
    <property type="entry name" value="P-loop_NTPase"/>
</dbReference>
<evidence type="ECO:0000256" key="5">
    <source>
        <dbReference type="ARBA" id="ARBA00022806"/>
    </source>
</evidence>
<feature type="region of interest" description="Disordered" evidence="12">
    <location>
        <begin position="375"/>
        <end position="502"/>
    </location>
</feature>
<dbReference type="GO" id="GO:0003724">
    <property type="term" value="F:RNA helicase activity"/>
    <property type="evidence" value="ECO:0007669"/>
    <property type="project" value="UniProtKB-EC"/>
</dbReference>
<evidence type="ECO:0000256" key="4">
    <source>
        <dbReference type="ARBA" id="ARBA00022801"/>
    </source>
</evidence>
<dbReference type="CDD" id="cd00268">
    <property type="entry name" value="DEADc"/>
    <property type="match status" value="1"/>
</dbReference>
<feature type="compositionally biased region" description="Basic residues" evidence="12">
    <location>
        <begin position="489"/>
        <end position="502"/>
    </location>
</feature>
<dbReference type="GO" id="GO:0009266">
    <property type="term" value="P:response to temperature stimulus"/>
    <property type="evidence" value="ECO:0007669"/>
    <property type="project" value="UniProtKB-ARBA"/>
</dbReference>
<feature type="compositionally biased region" description="Low complexity" evidence="12">
    <location>
        <begin position="462"/>
        <end position="473"/>
    </location>
</feature>
<evidence type="ECO:0000256" key="10">
    <source>
        <dbReference type="PROSITE-ProRule" id="PRU00552"/>
    </source>
</evidence>
<dbReference type="SUPFAM" id="SSF52540">
    <property type="entry name" value="P-loop containing nucleoside triphosphate hydrolases"/>
    <property type="match status" value="1"/>
</dbReference>
<keyword evidence="6 11" id="KW-0067">ATP-binding</keyword>
<dbReference type="InterPro" id="IPR014001">
    <property type="entry name" value="Helicase_ATP-bd"/>
</dbReference>
<dbReference type="PROSITE" id="PS51192">
    <property type="entry name" value="HELICASE_ATP_BIND_1"/>
    <property type="match status" value="1"/>
</dbReference>
<sequence length="502" mass="54137">MSDVSIFAGLGLATELTRAVAGEGYTEPTPIQARAIPEILKGHDLLAAAQTGTGKTAAFTLPLLQRLHTTGSKPARKQVRALVLVPTRELAAQVQESVRTYGRHLPHMRTVLIFGGVGITPQIQQLSQGAEIVVATPGRLLDHVGQRTVDLSQVETLILDEADRMLDMGFIHDIRRVIALLPKQRQNLLFSATFSPDIRKLAEGLLHQPVTIDIAPRNSAVATVDQRALFVDKSRKTDLLIHLAKGYDWKQTLVFTRTKHGANRLVEKLEKAGIGAAALHGNKSQSARTKALAQFKANEIRMLVATDIAARGLDIDQLPHVVNFELPNVPEDYVHRIGRTGRAGNVGEAFSLVCNDERGDLRGIEKLLGKPLPTFQVDGFEAGTGSSAPDPDDERPPRQHQGRRQGHGGRQDQGQRRQGSGGGGQHRGAANGRPASGRPNGPRHPNQQAPRAAVPRDEHGDVNGNHVSHNGNHNGDRQPAARPAGNGGRRGRGGHRGGSAHR</sequence>
<dbReference type="GO" id="GO:0005829">
    <property type="term" value="C:cytosol"/>
    <property type="evidence" value="ECO:0007669"/>
    <property type="project" value="TreeGrafter"/>
</dbReference>
<evidence type="ECO:0000256" key="7">
    <source>
        <dbReference type="ARBA" id="ARBA00038437"/>
    </source>
</evidence>
<comment type="similarity">
    <text evidence="7 11">Belongs to the DEAD box helicase family.</text>
</comment>
<evidence type="ECO:0000313" key="17">
    <source>
        <dbReference type="Proteomes" id="UP000472676"/>
    </source>
</evidence>
<dbReference type="InterPro" id="IPR050079">
    <property type="entry name" value="DEAD_box_RNA_helicase"/>
</dbReference>
<evidence type="ECO:0000256" key="8">
    <source>
        <dbReference type="ARBA" id="ARBA00047984"/>
    </source>
</evidence>
<comment type="caution">
    <text evidence="16">The sequence shown here is derived from an EMBL/GenBank/DDBJ whole genome shotgun (WGS) entry which is preliminary data.</text>
</comment>
<dbReference type="Gene3D" id="3.40.50.300">
    <property type="entry name" value="P-loop containing nucleotide triphosphate hydrolases"/>
    <property type="match status" value="2"/>
</dbReference>
<dbReference type="FunFam" id="3.40.50.300:FF:000108">
    <property type="entry name" value="ATP-dependent RNA helicase RhlE"/>
    <property type="match status" value="1"/>
</dbReference>
<comment type="catalytic activity">
    <reaction evidence="8">
        <text>ATP + H2O = ADP + phosphate + H(+)</text>
        <dbReference type="Rhea" id="RHEA:13065"/>
        <dbReference type="ChEBI" id="CHEBI:15377"/>
        <dbReference type="ChEBI" id="CHEBI:15378"/>
        <dbReference type="ChEBI" id="CHEBI:30616"/>
        <dbReference type="ChEBI" id="CHEBI:43474"/>
        <dbReference type="ChEBI" id="CHEBI:456216"/>
        <dbReference type="EC" id="3.6.4.13"/>
    </reaction>
</comment>
<keyword evidence="3 11" id="KW-0547">Nucleotide-binding</keyword>
<dbReference type="PROSITE" id="PS51195">
    <property type="entry name" value="Q_MOTIF"/>
    <property type="match status" value="1"/>
</dbReference>
<reference evidence="16 17" key="1">
    <citation type="journal article" date="2014" name="Int. J. Syst. Evol. Microbiol.">
        <title>Solimonas terrae sp. nov., isolated from soil.</title>
        <authorList>
            <person name="Kim S.J."/>
            <person name="Moon J.Y."/>
            <person name="Weon H.Y."/>
            <person name="Ahn J.H."/>
            <person name="Chen W.M."/>
            <person name="Kwon S.W."/>
        </authorList>
    </citation>
    <scope>NUCLEOTIDE SEQUENCE [LARGE SCALE GENOMIC DNA]</scope>
    <source>
        <strain evidence="16 17">KIS83-12</strain>
    </source>
</reference>
<dbReference type="InterPro" id="IPR011545">
    <property type="entry name" value="DEAD/DEAH_box_helicase_dom"/>
</dbReference>
<evidence type="ECO:0000256" key="12">
    <source>
        <dbReference type="SAM" id="MobiDB-lite"/>
    </source>
</evidence>
<dbReference type="Proteomes" id="UP000472676">
    <property type="component" value="Unassembled WGS sequence"/>
</dbReference>
<dbReference type="RefSeq" id="WP_166256921.1">
    <property type="nucleotide sequence ID" value="NZ_JAAMOW010000005.1"/>
</dbReference>
<keyword evidence="4 11" id="KW-0378">Hydrolase</keyword>
<dbReference type="GO" id="GO:0005524">
    <property type="term" value="F:ATP binding"/>
    <property type="evidence" value="ECO:0007669"/>
    <property type="project" value="UniProtKB-KW"/>
</dbReference>
<dbReference type="GO" id="GO:0003676">
    <property type="term" value="F:nucleic acid binding"/>
    <property type="evidence" value="ECO:0007669"/>
    <property type="project" value="InterPro"/>
</dbReference>
<dbReference type="AlphaFoldDB" id="A0A6M2BTJ9"/>
<dbReference type="InterPro" id="IPR014014">
    <property type="entry name" value="RNA_helicase_DEAD_Q_motif"/>
</dbReference>
<gene>
    <name evidence="16" type="ORF">G7Y85_11735</name>
</gene>
<evidence type="ECO:0000259" key="15">
    <source>
        <dbReference type="PROSITE" id="PS51195"/>
    </source>
</evidence>
<feature type="compositionally biased region" description="Basic residues" evidence="12">
    <location>
        <begin position="398"/>
        <end position="407"/>
    </location>
</feature>
<dbReference type="SMART" id="SM00490">
    <property type="entry name" value="HELICc"/>
    <property type="match status" value="1"/>
</dbReference>
<feature type="domain" description="Helicase ATP-binding" evidence="13">
    <location>
        <begin position="36"/>
        <end position="212"/>
    </location>
</feature>
<dbReference type="PROSITE" id="PS51194">
    <property type="entry name" value="HELICASE_CTER"/>
    <property type="match status" value="1"/>
</dbReference>
<dbReference type="InterPro" id="IPR044742">
    <property type="entry name" value="DEAD/DEAH_RhlB"/>
</dbReference>
<dbReference type="GO" id="GO:0016787">
    <property type="term" value="F:hydrolase activity"/>
    <property type="evidence" value="ECO:0007669"/>
    <property type="project" value="UniProtKB-KW"/>
</dbReference>
<protein>
    <recommendedName>
        <fullName evidence="9">DEAD-box ATP-dependent RNA helicase RhpA</fullName>
        <ecNumber evidence="1">3.6.4.13</ecNumber>
    </recommendedName>
</protein>
<dbReference type="Pfam" id="PF00271">
    <property type="entry name" value="Helicase_C"/>
    <property type="match status" value="1"/>
</dbReference>
<feature type="short sequence motif" description="Q motif" evidence="10">
    <location>
        <begin position="5"/>
        <end position="33"/>
    </location>
</feature>
<feature type="domain" description="DEAD-box RNA helicase Q" evidence="15">
    <location>
        <begin position="5"/>
        <end position="33"/>
    </location>
</feature>
<accession>A0A6M2BTJ9</accession>
<dbReference type="PANTHER" id="PTHR47959">
    <property type="entry name" value="ATP-DEPENDENT RNA HELICASE RHLE-RELATED"/>
    <property type="match status" value="1"/>
</dbReference>
<name>A0A6M2BTJ9_9GAMM</name>
<evidence type="ECO:0000256" key="1">
    <source>
        <dbReference type="ARBA" id="ARBA00012552"/>
    </source>
</evidence>
<evidence type="ECO:0000259" key="13">
    <source>
        <dbReference type="PROSITE" id="PS51192"/>
    </source>
</evidence>
<evidence type="ECO:0000256" key="3">
    <source>
        <dbReference type="ARBA" id="ARBA00022741"/>
    </source>
</evidence>
<dbReference type="EC" id="3.6.4.13" evidence="1"/>
<keyword evidence="17" id="KW-1185">Reference proteome</keyword>
<dbReference type="PROSITE" id="PS00039">
    <property type="entry name" value="DEAD_ATP_HELICASE"/>
    <property type="match status" value="1"/>
</dbReference>
<feature type="domain" description="Helicase C-terminal" evidence="14">
    <location>
        <begin position="223"/>
        <end position="383"/>
    </location>
</feature>
<dbReference type="SMART" id="SM00487">
    <property type="entry name" value="DEXDc"/>
    <property type="match status" value="1"/>
</dbReference>
<dbReference type="FunFam" id="3.40.50.300:FF:000468">
    <property type="entry name" value="ATP-dependent RNA helicase RhlE"/>
    <property type="match status" value="1"/>
</dbReference>
<evidence type="ECO:0000259" key="14">
    <source>
        <dbReference type="PROSITE" id="PS51194"/>
    </source>
</evidence>
<dbReference type="GO" id="GO:0042255">
    <property type="term" value="P:ribosome assembly"/>
    <property type="evidence" value="ECO:0007669"/>
    <property type="project" value="UniProtKB-ARBA"/>
</dbReference>
<evidence type="ECO:0000256" key="6">
    <source>
        <dbReference type="ARBA" id="ARBA00022840"/>
    </source>
</evidence>
<evidence type="ECO:0000256" key="9">
    <source>
        <dbReference type="ARBA" id="ARBA00074363"/>
    </source>
</evidence>
<dbReference type="CDD" id="cd18787">
    <property type="entry name" value="SF2_C_DEAD"/>
    <property type="match status" value="1"/>
</dbReference>
<evidence type="ECO:0000313" key="16">
    <source>
        <dbReference type="EMBL" id="NGY05443.1"/>
    </source>
</evidence>
<evidence type="ECO:0000256" key="11">
    <source>
        <dbReference type="RuleBase" id="RU000492"/>
    </source>
</evidence>
<dbReference type="EMBL" id="JAAMOW010000005">
    <property type="protein sequence ID" value="NGY05443.1"/>
    <property type="molecule type" value="Genomic_DNA"/>
</dbReference>
<proteinExistence type="inferred from homology"/>
<keyword evidence="5 11" id="KW-0347">Helicase</keyword>
<evidence type="ECO:0000256" key="2">
    <source>
        <dbReference type="ARBA" id="ARBA00022490"/>
    </source>
</evidence>
<dbReference type="Pfam" id="PF00270">
    <property type="entry name" value="DEAD"/>
    <property type="match status" value="1"/>
</dbReference>
<dbReference type="PANTHER" id="PTHR47959:SF13">
    <property type="entry name" value="ATP-DEPENDENT RNA HELICASE RHLE"/>
    <property type="match status" value="1"/>
</dbReference>
<dbReference type="InterPro" id="IPR000629">
    <property type="entry name" value="RNA-helicase_DEAD-box_CS"/>
</dbReference>
<dbReference type="InterPro" id="IPR001650">
    <property type="entry name" value="Helicase_C-like"/>
</dbReference>
<keyword evidence="2" id="KW-0963">Cytoplasm</keyword>
<organism evidence="16 17">
    <name type="scientific">Solimonas terrae</name>
    <dbReference type="NCBI Taxonomy" id="1396819"/>
    <lineage>
        <taxon>Bacteria</taxon>
        <taxon>Pseudomonadati</taxon>
        <taxon>Pseudomonadota</taxon>
        <taxon>Gammaproteobacteria</taxon>
        <taxon>Nevskiales</taxon>
        <taxon>Nevskiaceae</taxon>
        <taxon>Solimonas</taxon>
    </lineage>
</organism>